<dbReference type="GO" id="GO:0008270">
    <property type="term" value="F:zinc ion binding"/>
    <property type="evidence" value="ECO:0007669"/>
    <property type="project" value="UniProtKB-KW"/>
</dbReference>
<dbReference type="AlphaFoldDB" id="A0A843XL26"/>
<dbReference type="OrthoDB" id="264354at2759"/>
<feature type="compositionally biased region" description="Basic and acidic residues" evidence="4">
    <location>
        <begin position="16"/>
        <end position="26"/>
    </location>
</feature>
<feature type="transmembrane region" description="Helical" evidence="5">
    <location>
        <begin position="401"/>
        <end position="424"/>
    </location>
</feature>
<keyword evidence="3" id="KW-0862">Zinc</keyword>
<reference evidence="7" key="1">
    <citation type="submission" date="2017-07" db="EMBL/GenBank/DDBJ databases">
        <title>Taro Niue Genome Assembly and Annotation.</title>
        <authorList>
            <person name="Atibalentja N."/>
            <person name="Keating K."/>
            <person name="Fields C.J."/>
        </authorList>
    </citation>
    <scope>NUCLEOTIDE SEQUENCE</scope>
    <source>
        <strain evidence="7">Niue_2</strain>
        <tissue evidence="7">Leaf</tissue>
    </source>
</reference>
<dbReference type="Proteomes" id="UP000652761">
    <property type="component" value="Unassembled WGS sequence"/>
</dbReference>
<evidence type="ECO:0000313" key="8">
    <source>
        <dbReference type="Proteomes" id="UP000652761"/>
    </source>
</evidence>
<evidence type="ECO:0000313" key="7">
    <source>
        <dbReference type="EMBL" id="MQM20349.1"/>
    </source>
</evidence>
<gene>
    <name evidence="7" type="ORF">Taro_053367</name>
</gene>
<evidence type="ECO:0000256" key="5">
    <source>
        <dbReference type="SAM" id="Phobius"/>
    </source>
</evidence>
<name>A0A843XL26_COLES</name>
<evidence type="ECO:0000256" key="1">
    <source>
        <dbReference type="ARBA" id="ARBA00022723"/>
    </source>
</evidence>
<dbReference type="PANTHER" id="PTHR46347:SF4">
    <property type="entry name" value="RING_FYVE_PHD ZINC FINGER SUPERFAMILY PROTEIN"/>
    <property type="match status" value="1"/>
</dbReference>
<keyword evidence="8" id="KW-1185">Reference proteome</keyword>
<dbReference type="SMART" id="SM00744">
    <property type="entry name" value="RINGv"/>
    <property type="match status" value="1"/>
</dbReference>
<accession>A0A843XL26</accession>
<keyword evidence="1" id="KW-0479">Metal-binding</keyword>
<keyword evidence="2" id="KW-0863">Zinc-finger</keyword>
<comment type="caution">
    <text evidence="7">The sequence shown here is derived from an EMBL/GenBank/DDBJ whole genome shotgun (WGS) entry which is preliminary data.</text>
</comment>
<feature type="domain" description="RING-CH-type" evidence="6">
    <location>
        <begin position="50"/>
        <end position="113"/>
    </location>
</feature>
<dbReference type="InterPro" id="IPR013083">
    <property type="entry name" value="Znf_RING/FYVE/PHD"/>
</dbReference>
<feature type="transmembrane region" description="Helical" evidence="5">
    <location>
        <begin position="181"/>
        <end position="201"/>
    </location>
</feature>
<keyword evidence="5" id="KW-0472">Membrane</keyword>
<proteinExistence type="predicted"/>
<keyword evidence="5" id="KW-0812">Transmembrane</keyword>
<dbReference type="PROSITE" id="PS51292">
    <property type="entry name" value="ZF_RING_CH"/>
    <property type="match status" value="1"/>
</dbReference>
<feature type="region of interest" description="Disordered" evidence="4">
    <location>
        <begin position="1"/>
        <end position="45"/>
    </location>
</feature>
<keyword evidence="5" id="KW-1133">Transmembrane helix</keyword>
<organism evidence="7 8">
    <name type="scientific">Colocasia esculenta</name>
    <name type="common">Wild taro</name>
    <name type="synonym">Arum esculentum</name>
    <dbReference type="NCBI Taxonomy" id="4460"/>
    <lineage>
        <taxon>Eukaryota</taxon>
        <taxon>Viridiplantae</taxon>
        <taxon>Streptophyta</taxon>
        <taxon>Embryophyta</taxon>
        <taxon>Tracheophyta</taxon>
        <taxon>Spermatophyta</taxon>
        <taxon>Magnoliopsida</taxon>
        <taxon>Liliopsida</taxon>
        <taxon>Araceae</taxon>
        <taxon>Aroideae</taxon>
        <taxon>Colocasieae</taxon>
        <taxon>Colocasia</taxon>
    </lineage>
</organism>
<dbReference type="Gene3D" id="3.30.40.10">
    <property type="entry name" value="Zinc/RING finger domain, C3HC4 (zinc finger)"/>
    <property type="match status" value="1"/>
</dbReference>
<dbReference type="CDD" id="cd16495">
    <property type="entry name" value="RING_CH-C4HC3_MARCH"/>
    <property type="match status" value="1"/>
</dbReference>
<dbReference type="PANTHER" id="PTHR46347">
    <property type="entry name" value="RING/FYVE/PHD ZINC FINGER SUPERFAMILY PROTEIN"/>
    <property type="match status" value="1"/>
</dbReference>
<evidence type="ECO:0000256" key="3">
    <source>
        <dbReference type="ARBA" id="ARBA00022833"/>
    </source>
</evidence>
<dbReference type="EMBL" id="NMUH01009736">
    <property type="protein sequence ID" value="MQM20349.1"/>
    <property type="molecule type" value="Genomic_DNA"/>
</dbReference>
<feature type="transmembrane region" description="Helical" evidence="5">
    <location>
        <begin position="135"/>
        <end position="156"/>
    </location>
</feature>
<feature type="non-terminal residue" evidence="7">
    <location>
        <position position="426"/>
    </location>
</feature>
<evidence type="ECO:0000256" key="2">
    <source>
        <dbReference type="ARBA" id="ARBA00022771"/>
    </source>
</evidence>
<feature type="compositionally biased region" description="Polar residues" evidence="4">
    <location>
        <begin position="28"/>
        <end position="43"/>
    </location>
</feature>
<dbReference type="InterPro" id="IPR011016">
    <property type="entry name" value="Znf_RING-CH"/>
</dbReference>
<sequence length="426" mass="47822">MKGEMELDDVGGSLPKDSDPLIEKRSGAASSCTAEMRSPTSSGEIKDEDIEAAPTACCRICLEYECDPGDELISPCMCKGTQQFVHRSCLDHWRSEGFAFSHCTTCKAQFHLRVEFLEDYSWRKIKFRIFVARDVLLVFLAVQTVIAAMGGIAYIMDRNGNFRNSFSDSWDRILSKHPIPFYYCIGVLIFFVLTGFFGLILHCSSFSNNDPCMAGCRNCCYGWGILDCFPASMEACFALVVVFVIVFAILGVAYGFLAATMGIQRIWQRHYHILTKRELTKAESLPFFSYIPFVFHGCIVGDREYVVEDLRGCYTPPKLDPEHEERLRMWPFKLWVTRVGSDGSCHNVVVGRCGPGDLRRWGGQGSLAAGKGSKHLSAVKDEGGGLDYAMQARDVKNLKKLFVHNLLLLDLLILRAFLLVLQALKE</sequence>
<dbReference type="Pfam" id="PF12906">
    <property type="entry name" value="RINGv"/>
    <property type="match status" value="1"/>
</dbReference>
<dbReference type="SUPFAM" id="SSF57850">
    <property type="entry name" value="RING/U-box"/>
    <property type="match status" value="1"/>
</dbReference>
<evidence type="ECO:0000259" key="6">
    <source>
        <dbReference type="PROSITE" id="PS51292"/>
    </source>
</evidence>
<evidence type="ECO:0000256" key="4">
    <source>
        <dbReference type="SAM" id="MobiDB-lite"/>
    </source>
</evidence>
<feature type="transmembrane region" description="Helical" evidence="5">
    <location>
        <begin position="237"/>
        <end position="259"/>
    </location>
</feature>
<protein>
    <recommendedName>
        <fullName evidence="6">RING-CH-type domain-containing protein</fullName>
    </recommendedName>
</protein>